<dbReference type="PRINTS" id="PR00423">
    <property type="entry name" value="CELLDVISFTSZ"/>
</dbReference>
<dbReference type="GO" id="GO:0005874">
    <property type="term" value="C:microtubule"/>
    <property type="evidence" value="ECO:0007669"/>
    <property type="project" value="InterPro"/>
</dbReference>
<feature type="binding site" evidence="6">
    <location>
        <position position="189"/>
    </location>
    <ligand>
        <name>GTP</name>
        <dbReference type="ChEBI" id="CHEBI:37565"/>
    </ligand>
</feature>
<protein>
    <recommendedName>
        <fullName evidence="6">Tubulin-like protein CetZ</fullName>
    </recommendedName>
</protein>
<dbReference type="InterPro" id="IPR032907">
    <property type="entry name" value="CetZ"/>
</dbReference>
<keyword evidence="8" id="KW-0132">Cell division</keyword>
<dbReference type="GO" id="GO:0007017">
    <property type="term" value="P:microtubule-based process"/>
    <property type="evidence" value="ECO:0007669"/>
    <property type="project" value="InterPro"/>
</dbReference>
<evidence type="ECO:0000259" key="7">
    <source>
        <dbReference type="SMART" id="SM00864"/>
    </source>
</evidence>
<dbReference type="InterPro" id="IPR045061">
    <property type="entry name" value="FtsZ/CetZ"/>
</dbReference>
<dbReference type="Gene3D" id="3.30.1330.20">
    <property type="entry name" value="Tubulin/FtsZ, C-terminal domain"/>
    <property type="match status" value="1"/>
</dbReference>
<organism evidence="8 9">
    <name type="scientific">Halorubrum ezzemoulense</name>
    <name type="common">Halorubrum chaoviator</name>
    <dbReference type="NCBI Taxonomy" id="337243"/>
    <lineage>
        <taxon>Archaea</taxon>
        <taxon>Methanobacteriati</taxon>
        <taxon>Methanobacteriota</taxon>
        <taxon>Stenosarchaea group</taxon>
        <taxon>Halobacteria</taxon>
        <taxon>Halobacteriales</taxon>
        <taxon>Haloferacaceae</taxon>
        <taxon>Halorubrum</taxon>
    </lineage>
</organism>
<dbReference type="GO" id="GO:0005525">
    <property type="term" value="F:GTP binding"/>
    <property type="evidence" value="ECO:0007669"/>
    <property type="project" value="UniProtKB-UniRule"/>
</dbReference>
<keyword evidence="5 6" id="KW-0342">GTP-binding</keyword>
<comment type="caution">
    <text evidence="6">Lacks conserved residue(s) required for the propagation of feature annotation.</text>
</comment>
<dbReference type="SUPFAM" id="SSF52490">
    <property type="entry name" value="Tubulin nucleotide-binding domain-like"/>
    <property type="match status" value="1"/>
</dbReference>
<dbReference type="PANTHER" id="PTHR30314">
    <property type="entry name" value="CELL DIVISION PROTEIN FTSZ-RELATED"/>
    <property type="match status" value="1"/>
</dbReference>
<evidence type="ECO:0000256" key="5">
    <source>
        <dbReference type="ARBA" id="ARBA00023134"/>
    </source>
</evidence>
<proteinExistence type="inferred from homology"/>
<sequence>MKLATIGVGNAGSKLIDQMIEFEFETGRNLCRHALVINTARTDLAKPQHLDEDRRVLIGDTHQKARGHGVGGDAKIGAEVAQTDIDEIRRVFDDVEIHEVDAVLVAAGLGGGTGSGAAPVVIDELQKMYDEPVYGLGVLPGTYEGGRPALNAARSLQSFVNKVDNFIAFDNDAWRSRGQTIEQGYEEMNEELATRIVTLLAAGEVDESEVGENAMDSSDIMRTLDTGGVSSIGYASTDVTPAKEGLLANFKEVDDSQSESTDAAKIKGLVRRATNSRLTVPCDVSSADRALIVFAGPPDVISRKGVESAREWLEQEADTVDVLAGDDPRPDSSTLAAVVLLSNVTDTPRINEIQDQAVDAQNKIQEQDAVREEEIQSLITDDDNDLDPIV</sequence>
<dbReference type="InterPro" id="IPR048737">
    <property type="entry name" value="CetZ_C"/>
</dbReference>
<dbReference type="AlphaFoldDB" id="A0A256K7W2"/>
<dbReference type="Proteomes" id="UP000216409">
    <property type="component" value="Unassembled WGS sequence"/>
</dbReference>
<accession>A0A256K7W2</accession>
<dbReference type="InterPro" id="IPR017975">
    <property type="entry name" value="Tubulin_CS"/>
</dbReference>
<keyword evidence="2 6" id="KW-0963">Cytoplasm</keyword>
<dbReference type="GO" id="GO:0008360">
    <property type="term" value="P:regulation of cell shape"/>
    <property type="evidence" value="ECO:0007669"/>
    <property type="project" value="UniProtKB-UniRule"/>
</dbReference>
<comment type="caution">
    <text evidence="8">The sequence shown here is derived from an EMBL/GenBank/DDBJ whole genome shotgun (WGS) entry which is preliminary data.</text>
</comment>
<dbReference type="GO" id="GO:0003924">
    <property type="term" value="F:GTPase activity"/>
    <property type="evidence" value="ECO:0007669"/>
    <property type="project" value="InterPro"/>
</dbReference>
<comment type="function">
    <text evidence="6">Involved in cell shape control.</text>
</comment>
<evidence type="ECO:0000313" key="8">
    <source>
        <dbReference type="EMBL" id="OYR59769.1"/>
    </source>
</evidence>
<evidence type="ECO:0000256" key="6">
    <source>
        <dbReference type="HAMAP-Rule" id="MF_01946"/>
    </source>
</evidence>
<comment type="similarity">
    <text evidence="1 6">Belongs to the CetZ family.</text>
</comment>
<dbReference type="GO" id="GO:0005737">
    <property type="term" value="C:cytoplasm"/>
    <property type="evidence" value="ECO:0007669"/>
    <property type="project" value="UniProtKB-SubCell"/>
</dbReference>
<gene>
    <name evidence="6" type="primary">cetZ</name>
    <name evidence="8" type="ORF">DJ83_11670</name>
</gene>
<dbReference type="PANTHER" id="PTHR30314:SF10">
    <property type="entry name" value="TUBULIN-LIKE PROTEIN CETZ"/>
    <property type="match status" value="1"/>
</dbReference>
<comment type="subcellular location">
    <subcellularLocation>
        <location evidence="6">Cytoplasm</location>
    </subcellularLocation>
</comment>
<dbReference type="RefSeq" id="WP_080508737.1">
    <property type="nucleotide sequence ID" value="NZ_JAQLTV010000016.1"/>
</dbReference>
<dbReference type="GO" id="GO:0051301">
    <property type="term" value="P:cell division"/>
    <property type="evidence" value="ECO:0007669"/>
    <property type="project" value="UniProtKB-KW"/>
</dbReference>
<dbReference type="GO" id="GO:0032153">
    <property type="term" value="C:cell division site"/>
    <property type="evidence" value="ECO:0007669"/>
    <property type="project" value="TreeGrafter"/>
</dbReference>
<feature type="binding site" evidence="6">
    <location>
        <position position="171"/>
    </location>
    <ligand>
        <name>GTP</name>
        <dbReference type="ChEBI" id="CHEBI:37565"/>
    </ligand>
</feature>
<name>A0A256K7W2_HALEZ</name>
<evidence type="ECO:0000256" key="3">
    <source>
        <dbReference type="ARBA" id="ARBA00022741"/>
    </source>
</evidence>
<evidence type="ECO:0000256" key="2">
    <source>
        <dbReference type="ARBA" id="ARBA00022490"/>
    </source>
</evidence>
<dbReference type="InterPro" id="IPR003008">
    <property type="entry name" value="Tubulin_FtsZ_GTPase"/>
</dbReference>
<dbReference type="SMART" id="SM00864">
    <property type="entry name" value="Tubulin"/>
    <property type="match status" value="1"/>
</dbReference>
<feature type="domain" description="Tubulin/FtsZ GTPase" evidence="7">
    <location>
        <begin position="2"/>
        <end position="207"/>
    </location>
</feature>
<evidence type="ECO:0000256" key="1">
    <source>
        <dbReference type="ARBA" id="ARBA00006877"/>
    </source>
</evidence>
<feature type="binding site" evidence="6">
    <location>
        <begin position="112"/>
        <end position="114"/>
    </location>
    <ligand>
        <name>GTP</name>
        <dbReference type="ChEBI" id="CHEBI:37565"/>
    </ligand>
</feature>
<feature type="binding site" evidence="6">
    <location>
        <position position="144"/>
    </location>
    <ligand>
        <name>GTP</name>
        <dbReference type="ChEBI" id="CHEBI:37565"/>
    </ligand>
</feature>
<dbReference type="Gene3D" id="3.40.50.1440">
    <property type="entry name" value="Tubulin/FtsZ, GTPase domain"/>
    <property type="match status" value="1"/>
</dbReference>
<dbReference type="PROSITE" id="PS00227">
    <property type="entry name" value="TUBULIN"/>
    <property type="match status" value="1"/>
</dbReference>
<dbReference type="CDD" id="cd02202">
    <property type="entry name" value="CetZ_tubulin-like"/>
    <property type="match status" value="1"/>
</dbReference>
<dbReference type="InterPro" id="IPR036525">
    <property type="entry name" value="Tubulin/FtsZ_GTPase_sf"/>
</dbReference>
<keyword evidence="3 6" id="KW-0547">Nucleotide-binding</keyword>
<evidence type="ECO:0000313" key="9">
    <source>
        <dbReference type="Proteomes" id="UP000216409"/>
    </source>
</evidence>
<dbReference type="InterPro" id="IPR037103">
    <property type="entry name" value="Tubulin/FtsZ-like_C"/>
</dbReference>
<keyword evidence="4 6" id="KW-0133">Cell shape</keyword>
<dbReference type="EMBL" id="NHOW01000135">
    <property type="protein sequence ID" value="OYR59769.1"/>
    <property type="molecule type" value="Genomic_DNA"/>
</dbReference>
<dbReference type="HAMAP" id="MF_01946">
    <property type="entry name" value="CetZ"/>
    <property type="match status" value="1"/>
</dbReference>
<evidence type="ECO:0000256" key="4">
    <source>
        <dbReference type="ARBA" id="ARBA00022960"/>
    </source>
</evidence>
<dbReference type="Pfam" id="PF00091">
    <property type="entry name" value="Tubulin"/>
    <property type="match status" value="1"/>
</dbReference>
<keyword evidence="8" id="KW-0131">Cell cycle</keyword>
<dbReference type="Pfam" id="PF21011">
    <property type="entry name" value="CetZ_C"/>
    <property type="match status" value="1"/>
</dbReference>
<reference evidence="8 9" key="1">
    <citation type="journal article" date="2014" name="Front. Microbiol.">
        <title>Population and genomic analysis of the genus Halorubrum.</title>
        <authorList>
            <person name="Fullmer M.S."/>
            <person name="Soucy S.M."/>
            <person name="Swithers K.S."/>
            <person name="Makkay A.M."/>
            <person name="Wheeler R."/>
            <person name="Ventosa A."/>
            <person name="Gogarten J.P."/>
            <person name="Papke R.T."/>
        </authorList>
    </citation>
    <scope>NUCLEOTIDE SEQUENCE [LARGE SCALE GENOMIC DNA]</scope>
    <source>
        <strain evidence="8 9">LD3</strain>
    </source>
</reference>